<dbReference type="EMBL" id="KV426778">
    <property type="protein sequence ID" value="KZV78731.1"/>
    <property type="molecule type" value="Genomic_DNA"/>
</dbReference>
<evidence type="ECO:0000313" key="1">
    <source>
        <dbReference type="EMBL" id="KZV78731.1"/>
    </source>
</evidence>
<protein>
    <submittedName>
        <fullName evidence="1">Uncharacterized protein</fullName>
    </submittedName>
</protein>
<evidence type="ECO:0000313" key="2">
    <source>
        <dbReference type="Proteomes" id="UP000077266"/>
    </source>
</evidence>
<feature type="non-terminal residue" evidence="1">
    <location>
        <position position="1"/>
    </location>
</feature>
<reference evidence="1 2" key="1">
    <citation type="journal article" date="2016" name="Mol. Biol. Evol.">
        <title>Comparative Genomics of Early-Diverging Mushroom-Forming Fungi Provides Insights into the Origins of Lignocellulose Decay Capabilities.</title>
        <authorList>
            <person name="Nagy L.G."/>
            <person name="Riley R."/>
            <person name="Tritt A."/>
            <person name="Adam C."/>
            <person name="Daum C."/>
            <person name="Floudas D."/>
            <person name="Sun H."/>
            <person name="Yadav J.S."/>
            <person name="Pangilinan J."/>
            <person name="Larsson K.H."/>
            <person name="Matsuura K."/>
            <person name="Barry K."/>
            <person name="Labutti K."/>
            <person name="Kuo R."/>
            <person name="Ohm R.A."/>
            <person name="Bhattacharya S.S."/>
            <person name="Shirouzu T."/>
            <person name="Yoshinaga Y."/>
            <person name="Martin F.M."/>
            <person name="Grigoriev I.V."/>
            <person name="Hibbett D.S."/>
        </authorList>
    </citation>
    <scope>NUCLEOTIDE SEQUENCE [LARGE SCALE GENOMIC DNA]</scope>
    <source>
        <strain evidence="1 2">HHB12029</strain>
    </source>
</reference>
<dbReference type="OrthoDB" id="2999773at2759"/>
<sequence>RSHWFIWIPSLQRPTIGRIIHVQGSTMQGFEVEFRDNHDMLCSKHDNQFVHLGQAPATSLKDGYVPHDGPAITRAEGEMRDDFDIAAWSLELPRRDNFRQEPQNDPVWNSPHPRFERCQEWTRRFIAELVGDKRLPPSALQAMDTAVSYMDANGTRFAYSHFADPWVI</sequence>
<name>A0A166N472_EXIGL</name>
<dbReference type="Pfam" id="PF20174">
    <property type="entry name" value="DUF6540"/>
    <property type="match status" value="1"/>
</dbReference>
<accession>A0A166N472</accession>
<dbReference type="AlphaFoldDB" id="A0A166N472"/>
<proteinExistence type="predicted"/>
<keyword evidence="2" id="KW-1185">Reference proteome</keyword>
<dbReference type="InterPro" id="IPR046670">
    <property type="entry name" value="DUF6540"/>
</dbReference>
<dbReference type="Proteomes" id="UP000077266">
    <property type="component" value="Unassembled WGS sequence"/>
</dbReference>
<organism evidence="1 2">
    <name type="scientific">Exidia glandulosa HHB12029</name>
    <dbReference type="NCBI Taxonomy" id="1314781"/>
    <lineage>
        <taxon>Eukaryota</taxon>
        <taxon>Fungi</taxon>
        <taxon>Dikarya</taxon>
        <taxon>Basidiomycota</taxon>
        <taxon>Agaricomycotina</taxon>
        <taxon>Agaricomycetes</taxon>
        <taxon>Auriculariales</taxon>
        <taxon>Exidiaceae</taxon>
        <taxon>Exidia</taxon>
    </lineage>
</organism>
<dbReference type="InParanoid" id="A0A166N472"/>
<gene>
    <name evidence="1" type="ORF">EXIGLDRAFT_633353</name>
</gene>